<dbReference type="InterPro" id="IPR036812">
    <property type="entry name" value="NAD(P)_OxRdtase_dom_sf"/>
</dbReference>
<sequence length="292" mass="31404">MQTHSFGSTGLMVSPLGLGAGQIGYGGMDDDAAGRVLSHALDLGITLIDTAHCYGDSEERIGRHISHRRDEFVLSSKCGHAIAGHDDWTPGIIRPGVEDSLRRLRTECIDIMHLHSCDARHLEDGSLADELDALSREGKIRVVAYSGDNEDLAAAVASCRFASIETSVNIADQHNLRATVPDAAAAGLGIIAKRPLANGMWRHAERPTGEYGDYYWDRLRELAYDVDLDMGEFALRFSAFAPGVCSAIVGTTSVDNLSKAADAVDAGPLPDAVIAHVAERWHAVSEGWDSRT</sequence>
<dbReference type="Proteomes" id="UP001434337">
    <property type="component" value="Chromosome"/>
</dbReference>
<dbReference type="RefSeq" id="WP_232549487.1">
    <property type="nucleotide sequence ID" value="NZ_CP115965.1"/>
</dbReference>
<proteinExistence type="predicted"/>
<dbReference type="SUPFAM" id="SSF51430">
    <property type="entry name" value="NAD(P)-linked oxidoreductase"/>
    <property type="match status" value="1"/>
</dbReference>
<dbReference type="Pfam" id="PF00248">
    <property type="entry name" value="Aldo_ket_red"/>
    <property type="match status" value="1"/>
</dbReference>
<dbReference type="InterPro" id="IPR053135">
    <property type="entry name" value="AKR2_Oxidoreductase"/>
</dbReference>
<evidence type="ECO:0000313" key="3">
    <source>
        <dbReference type="Proteomes" id="UP001434337"/>
    </source>
</evidence>
<feature type="domain" description="NADP-dependent oxidoreductase" evidence="1">
    <location>
        <begin position="15"/>
        <end position="279"/>
    </location>
</feature>
<evidence type="ECO:0000313" key="2">
    <source>
        <dbReference type="EMBL" id="WZW97499.1"/>
    </source>
</evidence>
<dbReference type="EMBL" id="CP115965">
    <property type="protein sequence ID" value="WZW97499.1"/>
    <property type="molecule type" value="Genomic_DNA"/>
</dbReference>
<dbReference type="PANTHER" id="PTHR43312:SF1">
    <property type="entry name" value="NADP-DEPENDENT OXIDOREDUCTASE DOMAIN-CONTAINING PROTEIN"/>
    <property type="match status" value="1"/>
</dbReference>
<gene>
    <name evidence="2" type="ORF">PCC79_11365</name>
</gene>
<dbReference type="CDD" id="cd19095">
    <property type="entry name" value="AKR_PA4992-like"/>
    <property type="match status" value="1"/>
</dbReference>
<evidence type="ECO:0000259" key="1">
    <source>
        <dbReference type="Pfam" id="PF00248"/>
    </source>
</evidence>
<dbReference type="PANTHER" id="PTHR43312">
    <property type="entry name" value="D-THREO-ALDOSE 1-DEHYDROGENASE"/>
    <property type="match status" value="1"/>
</dbReference>
<accession>A0ABZ3C5I3</accession>
<name>A0ABZ3C5I3_9ACTN</name>
<dbReference type="Gene3D" id="3.20.20.100">
    <property type="entry name" value="NADP-dependent oxidoreductase domain"/>
    <property type="match status" value="1"/>
</dbReference>
<organism evidence="2 3">
    <name type="scientific">Propioniciclava soli</name>
    <dbReference type="NCBI Taxonomy" id="2775081"/>
    <lineage>
        <taxon>Bacteria</taxon>
        <taxon>Bacillati</taxon>
        <taxon>Actinomycetota</taxon>
        <taxon>Actinomycetes</taxon>
        <taxon>Propionibacteriales</taxon>
        <taxon>Propionibacteriaceae</taxon>
        <taxon>Propioniciclava</taxon>
    </lineage>
</organism>
<protein>
    <submittedName>
        <fullName evidence="2">Aldo/keto reductase</fullName>
    </submittedName>
</protein>
<dbReference type="InterPro" id="IPR023210">
    <property type="entry name" value="NADP_OxRdtase_dom"/>
</dbReference>
<keyword evidence="3" id="KW-1185">Reference proteome</keyword>
<reference evidence="2 3" key="1">
    <citation type="journal article" date="2023" name="Environ Microbiome">
        <title>A coral-associated actinobacterium mitigates coral bleaching under heat stress.</title>
        <authorList>
            <person name="Li J."/>
            <person name="Zou Y."/>
            <person name="Li Q."/>
            <person name="Zhang J."/>
            <person name="Bourne D.G."/>
            <person name="Lyu Y."/>
            <person name="Liu C."/>
            <person name="Zhang S."/>
        </authorList>
    </citation>
    <scope>NUCLEOTIDE SEQUENCE [LARGE SCALE GENOMIC DNA]</scope>
    <source>
        <strain evidence="2 3">SCSIO 13291</strain>
    </source>
</reference>